<dbReference type="PROSITE" id="PS50862">
    <property type="entry name" value="AA_TRNA_LIGASE_II"/>
    <property type="match status" value="1"/>
</dbReference>
<keyword evidence="10 19" id="KW-0067">ATP-binding</keyword>
<dbReference type="Pfam" id="PF16995">
    <property type="entry name" value="tRNA-synt_2_TM"/>
    <property type="match status" value="1"/>
</dbReference>
<dbReference type="Gene3D" id="3.30.930.10">
    <property type="entry name" value="Bira Bifunctional Protein, Domain 2"/>
    <property type="match status" value="1"/>
</dbReference>
<keyword evidence="19" id="KW-0460">Magnesium</keyword>
<evidence type="ECO:0000313" key="24">
    <source>
        <dbReference type="Proteomes" id="UP001500457"/>
    </source>
</evidence>
<evidence type="ECO:0000256" key="8">
    <source>
        <dbReference type="ARBA" id="ARBA00022723"/>
    </source>
</evidence>
<evidence type="ECO:0000256" key="3">
    <source>
        <dbReference type="ARBA" id="ARBA00009968"/>
    </source>
</evidence>
<keyword evidence="8 19" id="KW-0479">Metal-binding</keyword>
<keyword evidence="7 21" id="KW-0812">Transmembrane</keyword>
<proteinExistence type="inferred from homology"/>
<dbReference type="InterPro" id="IPR044136">
    <property type="entry name" value="Lys-tRNA-ligase_II_N"/>
</dbReference>
<feature type="binding site" evidence="19">
    <location>
        <position position="1055"/>
    </location>
    <ligand>
        <name>Mg(2+)</name>
        <dbReference type="ChEBI" id="CHEBI:18420"/>
        <label>2</label>
    </ligand>
</feature>
<dbReference type="PANTHER" id="PTHR42918">
    <property type="entry name" value="LYSYL-TRNA SYNTHETASE"/>
    <property type="match status" value="1"/>
</dbReference>
<keyword evidence="14" id="KW-0046">Antibiotic resistance</keyword>
<keyword evidence="11 21" id="KW-1133">Transmembrane helix</keyword>
<evidence type="ECO:0000313" key="23">
    <source>
        <dbReference type="EMBL" id="GAA4868975.1"/>
    </source>
</evidence>
<evidence type="ECO:0000256" key="14">
    <source>
        <dbReference type="ARBA" id="ARBA00023251"/>
    </source>
</evidence>
<evidence type="ECO:0000256" key="18">
    <source>
        <dbReference type="ARBA" id="ARBA00048573"/>
    </source>
</evidence>
<evidence type="ECO:0000256" key="7">
    <source>
        <dbReference type="ARBA" id="ARBA00022692"/>
    </source>
</evidence>
<feature type="region of interest" description="Disordered" evidence="20">
    <location>
        <begin position="1"/>
        <end position="38"/>
    </location>
</feature>
<dbReference type="NCBIfam" id="NF001756">
    <property type="entry name" value="PRK00484.1"/>
    <property type="match status" value="1"/>
</dbReference>
<feature type="transmembrane region" description="Helical" evidence="21">
    <location>
        <begin position="243"/>
        <end position="264"/>
    </location>
</feature>
<dbReference type="Gene3D" id="2.40.50.140">
    <property type="entry name" value="Nucleic acid-binding proteins"/>
    <property type="match status" value="1"/>
</dbReference>
<feature type="transmembrane region" description="Helical" evidence="21">
    <location>
        <begin position="88"/>
        <end position="106"/>
    </location>
</feature>
<comment type="subunit">
    <text evidence="19">Homodimer.</text>
</comment>
<organism evidence="23 24">
    <name type="scientific">Actinomycetospora straminea</name>
    <dbReference type="NCBI Taxonomy" id="663607"/>
    <lineage>
        <taxon>Bacteria</taxon>
        <taxon>Bacillati</taxon>
        <taxon>Actinomycetota</taxon>
        <taxon>Actinomycetes</taxon>
        <taxon>Pseudonocardiales</taxon>
        <taxon>Pseudonocardiaceae</taxon>
        <taxon>Actinomycetospora</taxon>
    </lineage>
</organism>
<evidence type="ECO:0000256" key="2">
    <source>
        <dbReference type="ARBA" id="ARBA00005270"/>
    </source>
</evidence>
<keyword evidence="24" id="KW-1185">Reference proteome</keyword>
<comment type="function">
    <text evidence="16">Catalyzes the production of L-lysyl-tRNA(Lys)transfer and the transfer of a lysyl group from L-lysyl-tRNA(Lys) to membrane-bound phosphatidylglycerol (PG), which produces lysylphosphatidylglycerol (LPG), one of the components of the bacterial membrane with a positive net charge. LPG synthesis contributes to the resistance to cationic antimicrobial peptides (CAMPs) and likely protects M.tuberculosis against the CAMPs produced by competiting microorganisms (bacteriocins). In fact, the modification of anionic phosphatidylglycerol with positively charged L-lysine results in repulsion of the peptides.</text>
</comment>
<comment type="similarity">
    <text evidence="3">In the C-terminal section; belongs to the class-II aminoacyl-tRNA synthetase family.</text>
</comment>
<evidence type="ECO:0000259" key="22">
    <source>
        <dbReference type="PROSITE" id="PS50862"/>
    </source>
</evidence>
<dbReference type="HAMAP" id="MF_00252">
    <property type="entry name" value="Lys_tRNA_synth_class2"/>
    <property type="match status" value="1"/>
</dbReference>
<keyword evidence="19" id="KW-0648">Protein biosynthesis</keyword>
<evidence type="ECO:0000256" key="20">
    <source>
        <dbReference type="SAM" id="MobiDB-lite"/>
    </source>
</evidence>
<evidence type="ECO:0000256" key="13">
    <source>
        <dbReference type="ARBA" id="ARBA00023146"/>
    </source>
</evidence>
<dbReference type="InterPro" id="IPR006195">
    <property type="entry name" value="aa-tRNA-synth_II"/>
</dbReference>
<evidence type="ECO:0000256" key="5">
    <source>
        <dbReference type="ARBA" id="ARBA00022598"/>
    </source>
</evidence>
<dbReference type="InterPro" id="IPR004364">
    <property type="entry name" value="Aa-tRNA-synt_II"/>
</dbReference>
<dbReference type="SUPFAM" id="SSF55681">
    <property type="entry name" value="Class II aaRS and biotin synthetases"/>
    <property type="match status" value="1"/>
</dbReference>
<dbReference type="InterPro" id="IPR004365">
    <property type="entry name" value="NA-bd_OB_tRNA"/>
</dbReference>
<dbReference type="SUPFAM" id="SSF50249">
    <property type="entry name" value="Nucleic acid-binding proteins"/>
    <property type="match status" value="1"/>
</dbReference>
<evidence type="ECO:0000256" key="19">
    <source>
        <dbReference type="HAMAP-Rule" id="MF_00252"/>
    </source>
</evidence>
<keyword evidence="6" id="KW-0808">Transferase</keyword>
<keyword evidence="13 19" id="KW-0030">Aminoacyl-tRNA synthetase</keyword>
<comment type="catalytic activity">
    <reaction evidence="17">
        <text>L-lysyl-tRNA(Lys) + a 1,2-diacyl-sn-glycero-3-phospho-(1'-sn-glycerol) = a 1,2-diacyl-sn-glycero-3-phospho-1'-(3'-O-L-lysyl)-sn-glycerol + tRNA(Lys)</text>
        <dbReference type="Rhea" id="RHEA:10668"/>
        <dbReference type="Rhea" id="RHEA-COMP:9696"/>
        <dbReference type="Rhea" id="RHEA-COMP:9697"/>
        <dbReference type="ChEBI" id="CHEBI:64716"/>
        <dbReference type="ChEBI" id="CHEBI:75792"/>
        <dbReference type="ChEBI" id="CHEBI:78442"/>
        <dbReference type="ChEBI" id="CHEBI:78529"/>
        <dbReference type="EC" id="2.3.2.3"/>
    </reaction>
</comment>
<evidence type="ECO:0000256" key="16">
    <source>
        <dbReference type="ARBA" id="ARBA00024681"/>
    </source>
</evidence>
<evidence type="ECO:0000256" key="17">
    <source>
        <dbReference type="ARBA" id="ARBA00047540"/>
    </source>
</evidence>
<dbReference type="InterPro" id="IPR012340">
    <property type="entry name" value="NA-bd_OB-fold"/>
</dbReference>
<evidence type="ECO:0000256" key="11">
    <source>
        <dbReference type="ARBA" id="ARBA00022989"/>
    </source>
</evidence>
<dbReference type="Pfam" id="PF01336">
    <property type="entry name" value="tRNA_anti-codon"/>
    <property type="match status" value="1"/>
</dbReference>
<feature type="transmembrane region" description="Helical" evidence="21">
    <location>
        <begin position="113"/>
        <end position="132"/>
    </location>
</feature>
<gene>
    <name evidence="23" type="primary">lysX</name>
    <name evidence="19" type="synonym">lysS</name>
    <name evidence="23" type="ORF">GCM10023203_17470</name>
</gene>
<dbReference type="Pfam" id="PF09924">
    <property type="entry name" value="LPG_synthase_C"/>
    <property type="match status" value="1"/>
</dbReference>
<evidence type="ECO:0000256" key="1">
    <source>
        <dbReference type="ARBA" id="ARBA00004651"/>
    </source>
</evidence>
<dbReference type="GO" id="GO:0016874">
    <property type="term" value="F:ligase activity"/>
    <property type="evidence" value="ECO:0007669"/>
    <property type="project" value="UniProtKB-KW"/>
</dbReference>
<dbReference type="Proteomes" id="UP001500457">
    <property type="component" value="Unassembled WGS sequence"/>
</dbReference>
<dbReference type="NCBIfam" id="TIGR00499">
    <property type="entry name" value="lysS_bact"/>
    <property type="match status" value="1"/>
</dbReference>
<evidence type="ECO:0000256" key="12">
    <source>
        <dbReference type="ARBA" id="ARBA00023098"/>
    </source>
</evidence>
<keyword evidence="19" id="KW-0963">Cytoplasm</keyword>
<dbReference type="InterPro" id="IPR002313">
    <property type="entry name" value="Lys-tRNA-ligase_II"/>
</dbReference>
<keyword evidence="15" id="KW-0511">Multifunctional enzyme</keyword>
<feature type="transmembrane region" description="Helical" evidence="21">
    <location>
        <begin position="152"/>
        <end position="172"/>
    </location>
</feature>
<keyword evidence="4" id="KW-1003">Cell membrane</keyword>
<dbReference type="InterPro" id="IPR024320">
    <property type="entry name" value="LPG_synthase_C"/>
</dbReference>
<dbReference type="InterPro" id="IPR045864">
    <property type="entry name" value="aa-tRNA-synth_II/BPL/LPL"/>
</dbReference>
<comment type="cofactor">
    <cofactor evidence="19">
        <name>Mg(2+)</name>
        <dbReference type="ChEBI" id="CHEBI:18420"/>
    </cofactor>
    <text evidence="19">Binds 3 Mg(2+) ions per subunit.</text>
</comment>
<comment type="subcellular location">
    <subcellularLocation>
        <location evidence="1">Cell membrane</location>
        <topology evidence="1">Multi-pass membrane protein</topology>
    </subcellularLocation>
    <subcellularLocation>
        <location evidence="19">Cytoplasm</location>
    </subcellularLocation>
</comment>
<comment type="catalytic activity">
    <reaction evidence="18 19">
        <text>tRNA(Lys) + L-lysine + ATP = L-lysyl-tRNA(Lys) + AMP + diphosphate</text>
        <dbReference type="Rhea" id="RHEA:20792"/>
        <dbReference type="Rhea" id="RHEA-COMP:9696"/>
        <dbReference type="Rhea" id="RHEA-COMP:9697"/>
        <dbReference type="ChEBI" id="CHEBI:30616"/>
        <dbReference type="ChEBI" id="CHEBI:32551"/>
        <dbReference type="ChEBI" id="CHEBI:33019"/>
        <dbReference type="ChEBI" id="CHEBI:78442"/>
        <dbReference type="ChEBI" id="CHEBI:78529"/>
        <dbReference type="ChEBI" id="CHEBI:456215"/>
        <dbReference type="EC" id="6.1.1.6"/>
    </reaction>
</comment>
<comment type="caution">
    <text evidence="23">The sequence shown here is derived from an EMBL/GenBank/DDBJ whole genome shotgun (WGS) entry which is preliminary data.</text>
</comment>
<evidence type="ECO:0000256" key="10">
    <source>
        <dbReference type="ARBA" id="ARBA00022840"/>
    </source>
</evidence>
<dbReference type="RefSeq" id="WP_274231335.1">
    <property type="nucleotide sequence ID" value="NZ_BAABHQ010000003.1"/>
</dbReference>
<dbReference type="NCBIfam" id="NF002821">
    <property type="entry name" value="PRK02983.1"/>
    <property type="match status" value="1"/>
</dbReference>
<evidence type="ECO:0000256" key="9">
    <source>
        <dbReference type="ARBA" id="ARBA00022741"/>
    </source>
</evidence>
<dbReference type="EC" id="6.1.1.6" evidence="19"/>
<dbReference type="CDD" id="cd04322">
    <property type="entry name" value="LysRS_N"/>
    <property type="match status" value="1"/>
</dbReference>
<comment type="similarity">
    <text evidence="2">In the N-terminal section; belongs to the LPG synthetase family.</text>
</comment>
<accession>A0ABP9E5D7</accession>
<keyword evidence="12" id="KW-0443">Lipid metabolism</keyword>
<dbReference type="EMBL" id="BAABHQ010000003">
    <property type="protein sequence ID" value="GAA4868975.1"/>
    <property type="molecule type" value="Genomic_DNA"/>
</dbReference>
<dbReference type="InterPro" id="IPR031553">
    <property type="entry name" value="tRNA-synt_2_TM"/>
</dbReference>
<protein>
    <recommendedName>
        <fullName evidence="19">Lysine--tRNA ligase</fullName>
        <ecNumber evidence="19">6.1.1.6</ecNumber>
    </recommendedName>
    <alternativeName>
        <fullName evidence="19">Lysyl-tRNA synthetase</fullName>
        <shortName evidence="19">LysRS</shortName>
    </alternativeName>
</protein>
<dbReference type="PRINTS" id="PR00982">
    <property type="entry name" value="TRNASYNTHLYS"/>
</dbReference>
<evidence type="ECO:0000256" key="6">
    <source>
        <dbReference type="ARBA" id="ARBA00022679"/>
    </source>
</evidence>
<feature type="transmembrane region" description="Helical" evidence="21">
    <location>
        <begin position="184"/>
        <end position="206"/>
    </location>
</feature>
<evidence type="ECO:0000256" key="4">
    <source>
        <dbReference type="ARBA" id="ARBA00022475"/>
    </source>
</evidence>
<evidence type="ECO:0000256" key="15">
    <source>
        <dbReference type="ARBA" id="ARBA00023268"/>
    </source>
</evidence>
<keyword evidence="21" id="KW-0472">Membrane</keyword>
<dbReference type="PANTHER" id="PTHR42918:SF15">
    <property type="entry name" value="LYSINE--TRNA LIGASE, CHLOROPLASTIC_MITOCHONDRIAL"/>
    <property type="match status" value="1"/>
</dbReference>
<keyword evidence="9 19" id="KW-0547">Nucleotide-binding</keyword>
<reference evidence="24" key="1">
    <citation type="journal article" date="2019" name="Int. J. Syst. Evol. Microbiol.">
        <title>The Global Catalogue of Microorganisms (GCM) 10K type strain sequencing project: providing services to taxonomists for standard genome sequencing and annotation.</title>
        <authorList>
            <consortium name="The Broad Institute Genomics Platform"/>
            <consortium name="The Broad Institute Genome Sequencing Center for Infectious Disease"/>
            <person name="Wu L."/>
            <person name="Ma J."/>
        </authorList>
    </citation>
    <scope>NUCLEOTIDE SEQUENCE [LARGE SCALE GENOMIC DNA]</scope>
    <source>
        <strain evidence="24">JCM 17983</strain>
    </source>
</reference>
<feature type="domain" description="Aminoacyl-transfer RNA synthetases class-II family profile" evidence="22">
    <location>
        <begin position="815"/>
        <end position="1135"/>
    </location>
</feature>
<feature type="binding site" evidence="19">
    <location>
        <position position="1048"/>
    </location>
    <ligand>
        <name>Mg(2+)</name>
        <dbReference type="ChEBI" id="CHEBI:18420"/>
        <label>1</label>
    </ligand>
</feature>
<sequence>MVELTADEPPQASRTGSRAQPPSPPAARRDAPAPAGGSATARFADRVPDLLAGYLAFVAVFCAVTAVVPPLRAPLEWLRTAIEVVSVGAPPSLATATFLGILAAAVRRRMRAAWWFVVAYVVLSHVLGGVELTIDTDAPDPVTLLVGGTGTWLRLVFGVAALAILLVARPRFTARTQRHSGWRALGTYLAVVLAGTLLGWGLLALFPGTLTSAADRLGWAVTYVLGGLGDPGAVGIDGAAPRAVTFLCGLFGALAVLAAAYVLFRPRPDRRRLDPADEQRLRVLLDQYGEDDSLGYFATRRDKAAVFSRTGKSAVTFRVVSGVSLASGDPIGDPEAWPGAIEAWLDEARRYGWLPAAMGASERGARAYAGAGLSVVELGDEAVLDVREFSVEGRSMRVVRQAVSRVERAGHTVRVRRHADLSPDEMKEVVERADAWRDTDAERGFSMALSRLGDPADGQCVLVECFDGAGELRALLSFVPWGRHGLSLDLMRRDRSAENGLTEFMVASLVEQARTLGVDRLSLNFAMFRAAFEQGERIGAGPVVRLWRRLLVLGSRWWQLESLYRANAKYQPIWTPRYLCFRAARDLPRLGLAAAAAEGFLTTPSLRTLQRRGLAAEGGPAVVLPAPSPAEAEDPVAATLAARRSRLPEQVRVRHAKYDRMLADGVDPYPVGHPRTASLAEVRARSGDLEADAATGERVSVTGRVVRVRDFGGLCFAVLQEGDTQLQVMLAADRLGRDGVRDWARQVDLGDHVGVTGEVGTSRRGELSVLATEWAITAKCLRPLPDKRRGLADPEARVRQRYLDLVVNSGARRMLRQRSDAVHAVRECLTGRGYLEVETPMLQPVHGGANARPFTTHINAYDMRLYLRIAPELYLKRLMVGGAEKVFELNRNFRNEGADATHNPEFTMLEAYEAYEAYGDYNTMQTMVQDMIQQAARAALGGTVVVHQGREYDLGGTWRATTVNAAISHALGEEVTADTTIEELRRHCDRVDVPYDPHWGRGAVVLELYEHLVEDHTLEPTFYRDFPTDVSPLTRQHRDDPRLAERWDLVCFGAEIGTAYSELVDPVEQRKRLTEQSLLAAGGDAEAMELDEDFLLALEYAMPPSGGLGMGVDRMVMMLTGSTIRESLLFPIVRPGR</sequence>
<feature type="transmembrane region" description="Helical" evidence="21">
    <location>
        <begin position="50"/>
        <end position="68"/>
    </location>
</feature>
<keyword evidence="5 19" id="KW-0436">Ligase</keyword>
<feature type="binding site" evidence="19">
    <location>
        <position position="1055"/>
    </location>
    <ligand>
        <name>Mg(2+)</name>
        <dbReference type="ChEBI" id="CHEBI:18420"/>
        <label>1</label>
    </ligand>
</feature>
<evidence type="ECO:0000256" key="21">
    <source>
        <dbReference type="SAM" id="Phobius"/>
    </source>
</evidence>
<dbReference type="Pfam" id="PF00152">
    <property type="entry name" value="tRNA-synt_2"/>
    <property type="match status" value="1"/>
</dbReference>
<name>A0ABP9E5D7_9PSEU</name>
<dbReference type="InterPro" id="IPR018149">
    <property type="entry name" value="Lys-tRNA-synth_II_C"/>
</dbReference>
<comment type="similarity">
    <text evidence="19">Belongs to the class-II aminoacyl-tRNA synthetase family.</text>
</comment>